<dbReference type="InterPro" id="IPR051556">
    <property type="entry name" value="N-term/lysine_N-AcTrnsfr"/>
</dbReference>
<dbReference type="AlphaFoldDB" id="A0A9W7AMK3"/>
<keyword evidence="6" id="KW-1185">Reference proteome</keyword>
<dbReference type="PROSITE" id="PS51186">
    <property type="entry name" value="GNAT"/>
    <property type="match status" value="1"/>
</dbReference>
<feature type="domain" description="N-acetyltransferase" evidence="4">
    <location>
        <begin position="96"/>
        <end position="245"/>
    </location>
</feature>
<keyword evidence="3" id="KW-0732">Signal</keyword>
<dbReference type="InterPro" id="IPR016181">
    <property type="entry name" value="Acyl_CoA_acyltransferase"/>
</dbReference>
<reference evidence="6" key="1">
    <citation type="journal article" date="2023" name="Commun. Biol.">
        <title>Genome analysis of Parmales, the sister group of diatoms, reveals the evolutionary specialization of diatoms from phago-mixotrophs to photoautotrophs.</title>
        <authorList>
            <person name="Ban H."/>
            <person name="Sato S."/>
            <person name="Yoshikawa S."/>
            <person name="Yamada K."/>
            <person name="Nakamura Y."/>
            <person name="Ichinomiya M."/>
            <person name="Sato N."/>
            <person name="Blanc-Mathieu R."/>
            <person name="Endo H."/>
            <person name="Kuwata A."/>
            <person name="Ogata H."/>
        </authorList>
    </citation>
    <scope>NUCLEOTIDE SEQUENCE [LARGE SCALE GENOMIC DNA]</scope>
    <source>
        <strain evidence="6">NIES 3700</strain>
    </source>
</reference>
<sequence>MRILALALVPLLNIFSRFKLPSLPLPSLPQPSLSPPLTSDLDSCADLLIEIFFFTDPPPPQTPPPTWSPTANLSIKSLKRRTSKELQDRYDSINDYMFCSKDPTTGEVIGFVELRVRNFGIKETLNDGSLRFNSGVYEYFPNSPPSSRLSFTLTPVITNLIVNPKYRKTGLGSKLVKCCMMKAKSLKFDTVALQVEKSNLRSIEWYEGLGFEKLYEDKSSRRVEVGVFGERSVRTTKVTMSKSIKW</sequence>
<evidence type="ECO:0000256" key="2">
    <source>
        <dbReference type="ARBA" id="ARBA00023315"/>
    </source>
</evidence>
<keyword evidence="2" id="KW-0012">Acyltransferase</keyword>
<feature type="chain" id="PRO_5040802067" description="N-acetyltransferase domain-containing protein" evidence="3">
    <location>
        <begin position="17"/>
        <end position="246"/>
    </location>
</feature>
<accession>A0A9W7AMK3</accession>
<evidence type="ECO:0000256" key="3">
    <source>
        <dbReference type="SAM" id="SignalP"/>
    </source>
</evidence>
<dbReference type="PANTHER" id="PTHR42919:SF8">
    <property type="entry name" value="N-ALPHA-ACETYLTRANSFERASE 50"/>
    <property type="match status" value="1"/>
</dbReference>
<dbReference type="SUPFAM" id="SSF55729">
    <property type="entry name" value="Acyl-CoA N-acyltransferases (Nat)"/>
    <property type="match status" value="1"/>
</dbReference>
<dbReference type="GO" id="GO:0016747">
    <property type="term" value="F:acyltransferase activity, transferring groups other than amino-acyl groups"/>
    <property type="evidence" value="ECO:0007669"/>
    <property type="project" value="InterPro"/>
</dbReference>
<dbReference type="InterPro" id="IPR000182">
    <property type="entry name" value="GNAT_dom"/>
</dbReference>
<dbReference type="Pfam" id="PF00583">
    <property type="entry name" value="Acetyltransf_1"/>
    <property type="match status" value="1"/>
</dbReference>
<dbReference type="OrthoDB" id="47374at2759"/>
<name>A0A9W7AMK3_9STRA</name>
<proteinExistence type="predicted"/>
<keyword evidence="1" id="KW-0808">Transferase</keyword>
<dbReference type="EMBL" id="BRXW01000707">
    <property type="protein sequence ID" value="GMH74997.1"/>
    <property type="molecule type" value="Genomic_DNA"/>
</dbReference>
<evidence type="ECO:0000313" key="6">
    <source>
        <dbReference type="Proteomes" id="UP001165122"/>
    </source>
</evidence>
<dbReference type="Gene3D" id="3.40.630.30">
    <property type="match status" value="1"/>
</dbReference>
<comment type="caution">
    <text evidence="5">The sequence shown here is derived from an EMBL/GenBank/DDBJ whole genome shotgun (WGS) entry which is preliminary data.</text>
</comment>
<evidence type="ECO:0000259" key="4">
    <source>
        <dbReference type="PROSITE" id="PS51186"/>
    </source>
</evidence>
<dbReference type="Proteomes" id="UP001165122">
    <property type="component" value="Unassembled WGS sequence"/>
</dbReference>
<evidence type="ECO:0000313" key="5">
    <source>
        <dbReference type="EMBL" id="GMH74997.1"/>
    </source>
</evidence>
<dbReference type="PANTHER" id="PTHR42919">
    <property type="entry name" value="N-ALPHA-ACETYLTRANSFERASE"/>
    <property type="match status" value="1"/>
</dbReference>
<feature type="signal peptide" evidence="3">
    <location>
        <begin position="1"/>
        <end position="16"/>
    </location>
</feature>
<dbReference type="CDD" id="cd04301">
    <property type="entry name" value="NAT_SF"/>
    <property type="match status" value="1"/>
</dbReference>
<organism evidence="5 6">
    <name type="scientific">Triparma laevis f. longispina</name>
    <dbReference type="NCBI Taxonomy" id="1714387"/>
    <lineage>
        <taxon>Eukaryota</taxon>
        <taxon>Sar</taxon>
        <taxon>Stramenopiles</taxon>
        <taxon>Ochrophyta</taxon>
        <taxon>Bolidophyceae</taxon>
        <taxon>Parmales</taxon>
        <taxon>Triparmaceae</taxon>
        <taxon>Triparma</taxon>
    </lineage>
</organism>
<protein>
    <recommendedName>
        <fullName evidence="4">N-acetyltransferase domain-containing protein</fullName>
    </recommendedName>
</protein>
<evidence type="ECO:0000256" key="1">
    <source>
        <dbReference type="ARBA" id="ARBA00022679"/>
    </source>
</evidence>
<gene>
    <name evidence="5" type="ORF">TrLO_g8784</name>
</gene>